<dbReference type="Pfam" id="PF13499">
    <property type="entry name" value="EF-hand_7"/>
    <property type="match status" value="1"/>
</dbReference>
<dbReference type="SMART" id="SM00177">
    <property type="entry name" value="ARF"/>
    <property type="match status" value="1"/>
</dbReference>
<dbReference type="STRING" id="1561998.A0A1I7UAL2"/>
<dbReference type="WBParaSite" id="Csp11.Scaffold629.g16545.t1">
    <property type="protein sequence ID" value="Csp11.Scaffold629.g16545.t1"/>
    <property type="gene ID" value="Csp11.Scaffold629.g16545"/>
</dbReference>
<feature type="domain" description="EF-hand" evidence="14">
    <location>
        <begin position="33"/>
        <end position="68"/>
    </location>
</feature>
<comment type="subcellular location">
    <subcellularLocation>
        <location evidence="1">Cytoplasm</location>
        <location evidence="1">Perinuclear region</location>
    </subcellularLocation>
</comment>
<evidence type="ECO:0000256" key="1">
    <source>
        <dbReference type="ARBA" id="ARBA00004556"/>
    </source>
</evidence>
<dbReference type="Gene3D" id="1.10.238.10">
    <property type="entry name" value="EF-hand"/>
    <property type="match status" value="1"/>
</dbReference>
<dbReference type="Pfam" id="PF00071">
    <property type="entry name" value="Ras"/>
    <property type="match status" value="1"/>
</dbReference>
<dbReference type="PROSITE" id="PS51420">
    <property type="entry name" value="RHO"/>
    <property type="match status" value="1"/>
</dbReference>
<sequence length="687" mass="79170">MTNPDVENLFSLCDSESKGYLTMEDLKKVCPQLDDNDVRFIFRELDKDGSGKIEKLEFCQGFEETVQHGESRGFNGMQRRASVAIDDPPYFRRDEQVFDSESDSSRPAIRVFDEEHYHSESDTNMNIDFSVPCQEEVLVLYEQLQSSGVPALLRKFERVVGSFHKELSEKKHENERLQRIYASEREMYNRRMEEMENEVDQQLELTEMKARQEERERLTKEKEEMRRKMTEEMAEMRNNIDRLQKMEKVLERENERLNHQKELSDKLKERERLTKEKEEMRRKMTEEMAEMRNNIDRLQKMEKVLERENERLNHQKELSDKLKVVNEENNDLRQNLAENHLELAMIKSELAQVRADFDQKQDELSHRKDQAFHATEESESVRKQLQLLFDANRKLHETNESLRDALDSRASVLRQFNLRTPSPGLLSSNRNSIENFQTSTSVFKSVPLHAIHSDEPVPETSLILDDAQSLQGLEIPGDLVGLNDANGPAERTFRIVMCGDAAVGKSSFVMRVIRRQFTTQLPSTLGVDFHVKTVNVDGRNVALQLWDTAGQERFRSLCKSYFRRADGAILVYDVCAEHSFLRVRDWIETIKESTERSIPIILVGNKVDLRHQTPGAVAKTDGASMAAAMGVLFMETSALDGSNIDNAMLALTRELMAVEDVEIKSTGVVLNPTAAKKGGCFSKCRGS</sequence>
<dbReference type="PROSITE" id="PS51417">
    <property type="entry name" value="ARF"/>
    <property type="match status" value="1"/>
</dbReference>
<dbReference type="GO" id="GO:0048471">
    <property type="term" value="C:perinuclear region of cytoplasm"/>
    <property type="evidence" value="ECO:0007669"/>
    <property type="project" value="UniProtKB-SubCell"/>
</dbReference>
<dbReference type="SUPFAM" id="SSF47473">
    <property type="entry name" value="EF-hand"/>
    <property type="match status" value="1"/>
</dbReference>
<feature type="coiled-coil region" evidence="13">
    <location>
        <begin position="167"/>
        <end position="363"/>
    </location>
</feature>
<dbReference type="FunFam" id="3.40.50.300:FF:001348">
    <property type="entry name" value="Ras and EF-hand domain-containing protein"/>
    <property type="match status" value="1"/>
</dbReference>
<evidence type="ECO:0000256" key="11">
    <source>
        <dbReference type="ARBA" id="ARBA00053153"/>
    </source>
</evidence>
<evidence type="ECO:0000256" key="12">
    <source>
        <dbReference type="ARBA" id="ARBA00074490"/>
    </source>
</evidence>
<dbReference type="FunFam" id="1.10.238.10:FF:000551">
    <property type="entry name" value="Mutated in colorectal cancer isoform 1"/>
    <property type="match status" value="1"/>
</dbReference>
<reference evidence="16" key="1">
    <citation type="submission" date="2016-11" db="UniProtKB">
        <authorList>
            <consortium name="WormBaseParasite"/>
        </authorList>
    </citation>
    <scope>IDENTIFICATION</scope>
</reference>
<dbReference type="InterPro" id="IPR018247">
    <property type="entry name" value="EF_Hand_1_Ca_BS"/>
</dbReference>
<evidence type="ECO:0000256" key="6">
    <source>
        <dbReference type="ARBA" id="ARBA00022737"/>
    </source>
</evidence>
<evidence type="ECO:0000313" key="15">
    <source>
        <dbReference type="Proteomes" id="UP000095282"/>
    </source>
</evidence>
<dbReference type="InterPro" id="IPR005225">
    <property type="entry name" value="Small_GTP-bd"/>
</dbReference>
<dbReference type="GO" id="GO:0003924">
    <property type="term" value="F:GTPase activity"/>
    <property type="evidence" value="ECO:0007669"/>
    <property type="project" value="InterPro"/>
</dbReference>
<evidence type="ECO:0000256" key="4">
    <source>
        <dbReference type="ARBA" id="ARBA00022490"/>
    </source>
</evidence>
<keyword evidence="8" id="KW-0106">Calcium</keyword>
<keyword evidence="15" id="KW-1185">Reference proteome</keyword>
<dbReference type="InterPro" id="IPR050227">
    <property type="entry name" value="Rab"/>
</dbReference>
<evidence type="ECO:0000256" key="2">
    <source>
        <dbReference type="ARBA" id="ARBA00006270"/>
    </source>
</evidence>
<dbReference type="CDD" id="cd00051">
    <property type="entry name" value="EFh"/>
    <property type="match status" value="1"/>
</dbReference>
<keyword evidence="10" id="KW-0342">GTP-binding</keyword>
<dbReference type="Proteomes" id="UP000095282">
    <property type="component" value="Unplaced"/>
</dbReference>
<evidence type="ECO:0000256" key="10">
    <source>
        <dbReference type="ARBA" id="ARBA00023134"/>
    </source>
</evidence>
<accession>A0A1I7UAL2</accession>
<dbReference type="PANTHER" id="PTHR47977">
    <property type="entry name" value="RAS-RELATED PROTEIN RAB"/>
    <property type="match status" value="1"/>
</dbReference>
<dbReference type="InterPro" id="IPR001806">
    <property type="entry name" value="Small_GTPase"/>
</dbReference>
<keyword evidence="7" id="KW-0547">Nucleotide-binding</keyword>
<dbReference type="PROSITE" id="PS51419">
    <property type="entry name" value="RAB"/>
    <property type="match status" value="1"/>
</dbReference>
<protein>
    <recommendedName>
        <fullName evidence="12">Ras and EF-hand domain-containing protein homolog</fullName>
    </recommendedName>
</protein>
<dbReference type="SUPFAM" id="SSF52540">
    <property type="entry name" value="P-loop containing nucleoside triphosphate hydrolases"/>
    <property type="match status" value="1"/>
</dbReference>
<keyword evidence="9 13" id="KW-0175">Coiled coil</keyword>
<organism evidence="15 16">
    <name type="scientific">Caenorhabditis tropicalis</name>
    <dbReference type="NCBI Taxonomy" id="1561998"/>
    <lineage>
        <taxon>Eukaryota</taxon>
        <taxon>Metazoa</taxon>
        <taxon>Ecdysozoa</taxon>
        <taxon>Nematoda</taxon>
        <taxon>Chromadorea</taxon>
        <taxon>Rhabditida</taxon>
        <taxon>Rhabditina</taxon>
        <taxon>Rhabditomorpha</taxon>
        <taxon>Rhabditoidea</taxon>
        <taxon>Rhabditidae</taxon>
        <taxon>Peloderinae</taxon>
        <taxon>Caenorhabditis</taxon>
    </lineage>
</organism>
<evidence type="ECO:0000259" key="14">
    <source>
        <dbReference type="PROSITE" id="PS50222"/>
    </source>
</evidence>
<dbReference type="SMART" id="SM00175">
    <property type="entry name" value="RAB"/>
    <property type="match status" value="1"/>
</dbReference>
<dbReference type="InterPro" id="IPR027417">
    <property type="entry name" value="P-loop_NTPase"/>
</dbReference>
<dbReference type="SMART" id="SM00173">
    <property type="entry name" value="RAS"/>
    <property type="match status" value="1"/>
</dbReference>
<dbReference type="GO" id="GO:0005509">
    <property type="term" value="F:calcium ion binding"/>
    <property type="evidence" value="ECO:0007669"/>
    <property type="project" value="InterPro"/>
</dbReference>
<evidence type="ECO:0000256" key="3">
    <source>
        <dbReference type="ARBA" id="ARBA00011738"/>
    </source>
</evidence>
<dbReference type="CDD" id="cd00154">
    <property type="entry name" value="Rab"/>
    <property type="match status" value="1"/>
</dbReference>
<dbReference type="PROSITE" id="PS50222">
    <property type="entry name" value="EF_HAND_2"/>
    <property type="match status" value="1"/>
</dbReference>
<dbReference type="InterPro" id="IPR002048">
    <property type="entry name" value="EF_hand_dom"/>
</dbReference>
<dbReference type="SMART" id="SM00174">
    <property type="entry name" value="RHO"/>
    <property type="match status" value="1"/>
</dbReference>
<dbReference type="Gene3D" id="3.40.50.300">
    <property type="entry name" value="P-loop containing nucleotide triphosphate hydrolases"/>
    <property type="match status" value="1"/>
</dbReference>
<dbReference type="NCBIfam" id="TIGR00231">
    <property type="entry name" value="small_GTP"/>
    <property type="match status" value="1"/>
</dbReference>
<keyword evidence="5" id="KW-0479">Metal-binding</keyword>
<dbReference type="InterPro" id="IPR011992">
    <property type="entry name" value="EF-hand-dom_pair"/>
</dbReference>
<dbReference type="eggNOG" id="KOG0078">
    <property type="taxonomic scope" value="Eukaryota"/>
</dbReference>
<evidence type="ECO:0000256" key="9">
    <source>
        <dbReference type="ARBA" id="ARBA00023054"/>
    </source>
</evidence>
<dbReference type="SMART" id="SM00054">
    <property type="entry name" value="EFh"/>
    <property type="match status" value="2"/>
</dbReference>
<dbReference type="SMART" id="SM00176">
    <property type="entry name" value="RAN"/>
    <property type="match status" value="1"/>
</dbReference>
<evidence type="ECO:0000256" key="13">
    <source>
        <dbReference type="SAM" id="Coils"/>
    </source>
</evidence>
<dbReference type="PROSITE" id="PS00018">
    <property type="entry name" value="EF_HAND_1"/>
    <property type="match status" value="1"/>
</dbReference>
<comment type="function">
    <text evidence="11">Binds GTP and GDP. Plays a role in uterine seam cell development.</text>
</comment>
<dbReference type="PROSITE" id="PS51421">
    <property type="entry name" value="RAS"/>
    <property type="match status" value="1"/>
</dbReference>
<keyword evidence="4" id="KW-0963">Cytoplasm</keyword>
<evidence type="ECO:0000256" key="7">
    <source>
        <dbReference type="ARBA" id="ARBA00022741"/>
    </source>
</evidence>
<dbReference type="PRINTS" id="PR00449">
    <property type="entry name" value="RASTRNSFRMNG"/>
</dbReference>
<evidence type="ECO:0000313" key="16">
    <source>
        <dbReference type="WBParaSite" id="Csp11.Scaffold629.g16545.t1"/>
    </source>
</evidence>
<dbReference type="AlphaFoldDB" id="A0A1I7UAL2"/>
<evidence type="ECO:0000256" key="5">
    <source>
        <dbReference type="ARBA" id="ARBA00022723"/>
    </source>
</evidence>
<dbReference type="GO" id="GO:0005525">
    <property type="term" value="F:GTP binding"/>
    <property type="evidence" value="ECO:0007669"/>
    <property type="project" value="UniProtKB-KW"/>
</dbReference>
<evidence type="ECO:0000256" key="8">
    <source>
        <dbReference type="ARBA" id="ARBA00022837"/>
    </source>
</evidence>
<comment type="similarity">
    <text evidence="2">Belongs to the small GTPase superfamily. Rab family.</text>
</comment>
<keyword evidence="6" id="KW-0677">Repeat</keyword>
<comment type="subunit">
    <text evidence="3">Homodimer.</text>
</comment>
<proteinExistence type="inferred from homology"/>
<name>A0A1I7UAL2_9PELO</name>